<dbReference type="EMBL" id="CP045423">
    <property type="protein sequence ID" value="QFU15462.1"/>
    <property type="molecule type" value="Genomic_DNA"/>
</dbReference>
<dbReference type="KEGG" id="mico:GDR74_04080"/>
<gene>
    <name evidence="2" type="ORF">GDR74_04080</name>
</gene>
<evidence type="ECO:0000313" key="3">
    <source>
        <dbReference type="Proteomes" id="UP000325614"/>
    </source>
</evidence>
<dbReference type="AlphaFoldDB" id="A0A5P9JRS2"/>
<dbReference type="SUPFAM" id="SSF57997">
    <property type="entry name" value="Tropomyosin"/>
    <property type="match status" value="1"/>
</dbReference>
<organism evidence="2 3">
    <name type="scientific">Microvirga thermotolerans</name>
    <dbReference type="NCBI Taxonomy" id="2651334"/>
    <lineage>
        <taxon>Bacteria</taxon>
        <taxon>Pseudomonadati</taxon>
        <taxon>Pseudomonadota</taxon>
        <taxon>Alphaproteobacteria</taxon>
        <taxon>Hyphomicrobiales</taxon>
        <taxon>Methylobacteriaceae</taxon>
        <taxon>Microvirga</taxon>
    </lineage>
</organism>
<dbReference type="InterPro" id="IPR025310">
    <property type="entry name" value="DUF4164"/>
</dbReference>
<evidence type="ECO:0000313" key="2">
    <source>
        <dbReference type="EMBL" id="QFU15462.1"/>
    </source>
</evidence>
<dbReference type="Proteomes" id="UP000325614">
    <property type="component" value="Chromosome"/>
</dbReference>
<keyword evidence="1" id="KW-0175">Coiled coil</keyword>
<sequence length="97" mass="10789">MTPLLDDALKRLDVALGLLEAALSRRLEAERRRGDLETELQLMQDDRARLAVELDGALTRLHRYEAAADDVSRRVRQAIGSIQAVLVQAGQLEPEEG</sequence>
<evidence type="ECO:0000256" key="1">
    <source>
        <dbReference type="SAM" id="Coils"/>
    </source>
</evidence>
<dbReference type="Pfam" id="PF13747">
    <property type="entry name" value="DUF4164"/>
    <property type="match status" value="1"/>
</dbReference>
<dbReference type="RefSeq" id="WP_152585107.1">
    <property type="nucleotide sequence ID" value="NZ_CP045423.1"/>
</dbReference>
<reference evidence="2 3" key="1">
    <citation type="submission" date="2019-10" db="EMBL/GenBank/DDBJ databases">
        <title>Isolation, Identification of Microvirga thermotolerans HR1, a novel thermophilic bacterium and Comparative Genomics of the genus Microvirga.</title>
        <authorList>
            <person name="Li J."/>
            <person name="Zhang W."/>
            <person name="Lin M."/>
            <person name="Wang J."/>
        </authorList>
    </citation>
    <scope>NUCLEOTIDE SEQUENCE [LARGE SCALE GENOMIC DNA]</scope>
    <source>
        <strain evidence="2 3">HR1</strain>
    </source>
</reference>
<name>A0A5P9JRS2_9HYPH</name>
<feature type="coiled-coil region" evidence="1">
    <location>
        <begin position="19"/>
        <end position="46"/>
    </location>
</feature>
<accession>A0A5P9JRS2</accession>
<proteinExistence type="predicted"/>
<protein>
    <submittedName>
        <fullName evidence="2">DUF4164 family protein</fullName>
    </submittedName>
</protein>
<keyword evidence="3" id="KW-1185">Reference proteome</keyword>